<dbReference type="KEGG" id="tga:TGAM_1170"/>
<evidence type="ECO:0000256" key="1">
    <source>
        <dbReference type="SAM" id="Phobius"/>
    </source>
</evidence>
<sequence>MRVQLVMRTMIKTKSLIKARDRIVLWKLKITRAASYLSIANSFMILFVFAKELYSVPWIALGFSFREFVGVTYALAVVGFMLLAELDWHFMFKREQSYALTRNPLLPAQCFMIEYLLQKAIEEGKICEKEAERVLSSLTLAGCDLPREEGRVSPRRAPPE</sequence>
<dbReference type="PaxDb" id="593117-TGAM_1170"/>
<evidence type="ECO:0000313" key="3">
    <source>
        <dbReference type="Proteomes" id="UP000001488"/>
    </source>
</evidence>
<dbReference type="STRING" id="593117.TGAM_1170"/>
<dbReference type="HOGENOM" id="CLU_1745638_0_0_2"/>
<keyword evidence="1" id="KW-0472">Membrane</keyword>
<keyword evidence="3" id="KW-1185">Reference proteome</keyword>
<evidence type="ECO:0000313" key="2">
    <source>
        <dbReference type="EMBL" id="ACS33672.1"/>
    </source>
</evidence>
<accession>C5A610</accession>
<dbReference type="Proteomes" id="UP000001488">
    <property type="component" value="Chromosome"/>
</dbReference>
<gene>
    <name evidence="2" type="ordered locus">TGAM_1170</name>
</gene>
<keyword evidence="1" id="KW-1133">Transmembrane helix</keyword>
<name>C5A610_THEGJ</name>
<organism evidence="2 3">
    <name type="scientific">Thermococcus gammatolerans (strain DSM 15229 / JCM 11827 / EJ3)</name>
    <dbReference type="NCBI Taxonomy" id="593117"/>
    <lineage>
        <taxon>Archaea</taxon>
        <taxon>Methanobacteriati</taxon>
        <taxon>Methanobacteriota</taxon>
        <taxon>Thermococci</taxon>
        <taxon>Thermococcales</taxon>
        <taxon>Thermococcaceae</taxon>
        <taxon>Thermococcus</taxon>
    </lineage>
</organism>
<feature type="transmembrane region" description="Helical" evidence="1">
    <location>
        <begin position="56"/>
        <end position="84"/>
    </location>
</feature>
<proteinExistence type="predicted"/>
<protein>
    <submittedName>
        <fullName evidence="2">Uncharacterized protein</fullName>
    </submittedName>
</protein>
<keyword evidence="1" id="KW-0812">Transmembrane</keyword>
<dbReference type="EMBL" id="CP001398">
    <property type="protein sequence ID" value="ACS33672.1"/>
    <property type="molecule type" value="Genomic_DNA"/>
</dbReference>
<dbReference type="AlphaFoldDB" id="C5A610"/>
<reference evidence="2 3" key="1">
    <citation type="journal article" date="2007" name="Genome Biol.">
        <title>Genome analysis and genome-wide proteomics of Thermococcus gammatolerans, the most radioresistant organism known amongst the Archaea.</title>
        <authorList>
            <person name="Zivanovic Y."/>
            <person name="Armengaud J."/>
            <person name="Lagorce A."/>
            <person name="Leplat C."/>
            <person name="Guerin P."/>
            <person name="Dutertre M."/>
            <person name="Anthouard V."/>
            <person name="Forterre P."/>
            <person name="Wincker P."/>
            <person name="Confalonieri F."/>
        </authorList>
    </citation>
    <scope>NUCLEOTIDE SEQUENCE [LARGE SCALE GENOMIC DNA]</scope>
    <source>
        <strain evidence="3">DSM 15229 / JCM 11827 / EJ3</strain>
    </source>
</reference>
<feature type="transmembrane region" description="Helical" evidence="1">
    <location>
        <begin position="30"/>
        <end position="50"/>
    </location>
</feature>
<dbReference type="eggNOG" id="arCOG10060">
    <property type="taxonomic scope" value="Archaea"/>
</dbReference>